<comment type="caution">
    <text evidence="7">The sequence shown here is derived from an EMBL/GenBank/DDBJ whole genome shotgun (WGS) entry which is preliminary data.</text>
</comment>
<evidence type="ECO:0000256" key="1">
    <source>
        <dbReference type="ARBA" id="ARBA00004496"/>
    </source>
</evidence>
<dbReference type="SMART" id="SM00233">
    <property type="entry name" value="PH"/>
    <property type="match status" value="1"/>
</dbReference>
<feature type="domain" description="DH" evidence="6">
    <location>
        <begin position="177"/>
        <end position="359"/>
    </location>
</feature>
<dbReference type="InterPro" id="IPR055251">
    <property type="entry name" value="SOS1_NGEF_PH"/>
</dbReference>
<feature type="compositionally biased region" description="Basic and acidic residues" evidence="4">
    <location>
        <begin position="98"/>
        <end position="114"/>
    </location>
</feature>
<dbReference type="Pfam" id="PF00621">
    <property type="entry name" value="RhoGEF"/>
    <property type="match status" value="1"/>
</dbReference>
<dbReference type="OrthoDB" id="10256089at2759"/>
<protein>
    <recommendedName>
        <fullName evidence="9">Triple functional domain protein</fullName>
    </recommendedName>
</protein>
<dbReference type="GO" id="GO:0035556">
    <property type="term" value="P:intracellular signal transduction"/>
    <property type="evidence" value="ECO:0007669"/>
    <property type="project" value="InterPro"/>
</dbReference>
<dbReference type="GO" id="GO:0005737">
    <property type="term" value="C:cytoplasm"/>
    <property type="evidence" value="ECO:0007669"/>
    <property type="project" value="UniProtKB-SubCell"/>
</dbReference>
<organism evidence="7 8">
    <name type="scientific">Penaeus vannamei</name>
    <name type="common">Whiteleg shrimp</name>
    <name type="synonym">Litopenaeus vannamei</name>
    <dbReference type="NCBI Taxonomy" id="6689"/>
    <lineage>
        <taxon>Eukaryota</taxon>
        <taxon>Metazoa</taxon>
        <taxon>Ecdysozoa</taxon>
        <taxon>Arthropoda</taxon>
        <taxon>Crustacea</taxon>
        <taxon>Multicrustacea</taxon>
        <taxon>Malacostraca</taxon>
        <taxon>Eumalacostraca</taxon>
        <taxon>Eucarida</taxon>
        <taxon>Decapoda</taxon>
        <taxon>Dendrobranchiata</taxon>
        <taxon>Penaeoidea</taxon>
        <taxon>Penaeidae</taxon>
        <taxon>Penaeus</taxon>
    </lineage>
</organism>
<name>A0A423U8M5_PENVA</name>
<gene>
    <name evidence="7" type="ORF">C7M84_021552</name>
</gene>
<dbReference type="EMBL" id="QCYY01000454">
    <property type="protein sequence ID" value="ROT85011.1"/>
    <property type="molecule type" value="Genomic_DNA"/>
</dbReference>
<evidence type="ECO:0000313" key="8">
    <source>
        <dbReference type="Proteomes" id="UP000283509"/>
    </source>
</evidence>
<sequence length="510" mass="57090">MGNKVGGQSQSEEETEVVVPAARVPPLSAHPGGAPGTSRSVSVENGEEGELEVELPPPMKVMNQPMTAVAAQVAPGANTAASGPPHSPLDNILPDVTNREQHSETSERLKEWRTSGDGCSGDEASSPLPTAAGILNPELPLSDDGDLGASALPDSFNVQDSSPGDSDMTKEQRELRKRQFVIAELVETERLYVRDLADVVEGYITEMRNPDSEMKMPDDLKDGKDKMVFGNLEAIYEWHRDFFMKNIERCIEHPEEIGPAFQRSEKRLQIYVKYCQNKPTSEYIVSEHSSYFEELRQKLGHKLQLPDLLIKPVQRLMKYQLLLRDIHKHTERAGLHQEAEAIKKALNIMIVVPKAANDMMNVGRLQGFDGKIMAQGKLLLYGPLMCCEGPSAHNFRGKELMVFLFEQSIIFSESGRKKNQFSNPVYAYKSHLQVNKMSLVEKADDGDPLKFTLQSTDPRKPHLAFVCQGATEDNRNQWVSQIRHLLQTQKDFLKAIQSPIAYQKEQTKNV</sequence>
<dbReference type="GO" id="GO:0007411">
    <property type="term" value="P:axon guidance"/>
    <property type="evidence" value="ECO:0007669"/>
    <property type="project" value="TreeGrafter"/>
</dbReference>
<dbReference type="CDD" id="cd13241">
    <property type="entry name" value="PH2_Kalirin_Trio_p63RhoGEF"/>
    <property type="match status" value="1"/>
</dbReference>
<dbReference type="InterPro" id="IPR001849">
    <property type="entry name" value="PH_domain"/>
</dbReference>
<evidence type="ECO:0000256" key="4">
    <source>
        <dbReference type="SAM" id="MobiDB-lite"/>
    </source>
</evidence>
<dbReference type="GO" id="GO:0005085">
    <property type="term" value="F:guanyl-nucleotide exchange factor activity"/>
    <property type="evidence" value="ECO:0007669"/>
    <property type="project" value="UniProtKB-KW"/>
</dbReference>
<dbReference type="InterPro" id="IPR001331">
    <property type="entry name" value="GDS_CDC24_CS"/>
</dbReference>
<evidence type="ECO:0000259" key="6">
    <source>
        <dbReference type="PROSITE" id="PS50010"/>
    </source>
</evidence>
<dbReference type="InterPro" id="IPR000219">
    <property type="entry name" value="DH_dom"/>
</dbReference>
<dbReference type="InterPro" id="IPR011993">
    <property type="entry name" value="PH-like_dom_sf"/>
</dbReference>
<evidence type="ECO:0000256" key="2">
    <source>
        <dbReference type="ARBA" id="ARBA00022490"/>
    </source>
</evidence>
<dbReference type="InterPro" id="IPR035899">
    <property type="entry name" value="DBL_dom_sf"/>
</dbReference>
<proteinExistence type="predicted"/>
<reference evidence="7 8" key="1">
    <citation type="submission" date="2018-04" db="EMBL/GenBank/DDBJ databases">
        <authorList>
            <person name="Zhang X."/>
            <person name="Yuan J."/>
            <person name="Li F."/>
            <person name="Xiang J."/>
        </authorList>
    </citation>
    <scope>NUCLEOTIDE SEQUENCE [LARGE SCALE GENOMIC DNA]</scope>
    <source>
        <tissue evidence="7">Muscle</tissue>
    </source>
</reference>
<dbReference type="Gene3D" id="1.20.900.10">
    <property type="entry name" value="Dbl homology (DH) domain"/>
    <property type="match status" value="1"/>
</dbReference>
<feature type="region of interest" description="Disordered" evidence="4">
    <location>
        <begin position="98"/>
        <end position="172"/>
    </location>
</feature>
<comment type="subcellular location">
    <subcellularLocation>
        <location evidence="1">Cytoplasm</location>
    </subcellularLocation>
</comment>
<dbReference type="STRING" id="6689.A0A423U8M5"/>
<dbReference type="FunFam" id="1.20.900.10:FF:000008">
    <property type="entry name" value="rho guanine nucleotide exchange factor 25"/>
    <property type="match status" value="1"/>
</dbReference>
<dbReference type="Pfam" id="PF22697">
    <property type="entry name" value="SOS1_NGEF_PH"/>
    <property type="match status" value="1"/>
</dbReference>
<dbReference type="InterPro" id="IPR051336">
    <property type="entry name" value="RhoGEF_Guanine_NuclExch_SF"/>
</dbReference>
<feature type="region of interest" description="Disordered" evidence="4">
    <location>
        <begin position="1"/>
        <end position="51"/>
    </location>
</feature>
<evidence type="ECO:0000313" key="7">
    <source>
        <dbReference type="EMBL" id="ROT85011.1"/>
    </source>
</evidence>
<dbReference type="AlphaFoldDB" id="A0A423U8M5"/>
<evidence type="ECO:0000256" key="3">
    <source>
        <dbReference type="ARBA" id="ARBA00022658"/>
    </source>
</evidence>
<dbReference type="Gene3D" id="2.30.29.30">
    <property type="entry name" value="Pleckstrin-homology domain (PH domain)/Phosphotyrosine-binding domain (PTB)"/>
    <property type="match status" value="1"/>
</dbReference>
<keyword evidence="3" id="KW-0344">Guanine-nucleotide releasing factor</keyword>
<dbReference type="SUPFAM" id="SSF48065">
    <property type="entry name" value="DBL homology domain (DH-domain)"/>
    <property type="match status" value="1"/>
</dbReference>
<dbReference type="PROSITE" id="PS50003">
    <property type="entry name" value="PH_DOMAIN"/>
    <property type="match status" value="1"/>
</dbReference>
<keyword evidence="2" id="KW-0963">Cytoplasm</keyword>
<dbReference type="PANTHER" id="PTHR22826">
    <property type="entry name" value="RHO GUANINE EXCHANGE FACTOR-RELATED"/>
    <property type="match status" value="1"/>
</dbReference>
<accession>A0A423U8M5</accession>
<feature type="compositionally biased region" description="Low complexity" evidence="4">
    <location>
        <begin position="1"/>
        <end position="10"/>
    </location>
</feature>
<dbReference type="SMART" id="SM00325">
    <property type="entry name" value="RhoGEF"/>
    <property type="match status" value="1"/>
</dbReference>
<reference evidence="7 8" key="2">
    <citation type="submission" date="2019-01" db="EMBL/GenBank/DDBJ databases">
        <title>The decoding of complex shrimp genome reveals the adaptation for benthos swimmer, frequently molting mechanism and breeding impact on genome.</title>
        <authorList>
            <person name="Sun Y."/>
            <person name="Gao Y."/>
            <person name="Yu Y."/>
        </authorList>
    </citation>
    <scope>NUCLEOTIDE SEQUENCE [LARGE SCALE GENOMIC DNA]</scope>
    <source>
        <tissue evidence="7">Muscle</tissue>
    </source>
</reference>
<dbReference type="PROSITE" id="PS00741">
    <property type="entry name" value="DH_1"/>
    <property type="match status" value="1"/>
</dbReference>
<dbReference type="GO" id="GO:0019898">
    <property type="term" value="C:extrinsic component of membrane"/>
    <property type="evidence" value="ECO:0007669"/>
    <property type="project" value="TreeGrafter"/>
</dbReference>
<evidence type="ECO:0000259" key="5">
    <source>
        <dbReference type="PROSITE" id="PS50003"/>
    </source>
</evidence>
<dbReference type="PROSITE" id="PS50010">
    <property type="entry name" value="DH_2"/>
    <property type="match status" value="1"/>
</dbReference>
<dbReference type="PANTHER" id="PTHR22826:SF106">
    <property type="entry name" value="TRIO, ISOFORM A"/>
    <property type="match status" value="1"/>
</dbReference>
<dbReference type="Proteomes" id="UP000283509">
    <property type="component" value="Unassembled WGS sequence"/>
</dbReference>
<dbReference type="SUPFAM" id="SSF50729">
    <property type="entry name" value="PH domain-like"/>
    <property type="match status" value="1"/>
</dbReference>
<feature type="domain" description="PH" evidence="5">
    <location>
        <begin position="371"/>
        <end position="487"/>
    </location>
</feature>
<keyword evidence="8" id="KW-1185">Reference proteome</keyword>
<evidence type="ECO:0008006" key="9">
    <source>
        <dbReference type="Google" id="ProtNLM"/>
    </source>
</evidence>
<dbReference type="CDD" id="cd00160">
    <property type="entry name" value="RhoGEF"/>
    <property type="match status" value="1"/>
</dbReference>